<proteinExistence type="predicted"/>
<accession>A0AAE8W0V2</accession>
<gene>
    <name evidence="1" type="ORF">Sipo8835_26220</name>
</gene>
<evidence type="ECO:0000313" key="1">
    <source>
        <dbReference type="EMBL" id="TQE28255.1"/>
    </source>
</evidence>
<protein>
    <submittedName>
        <fullName evidence="1">Head decoration protein</fullName>
    </submittedName>
</protein>
<evidence type="ECO:0000313" key="2">
    <source>
        <dbReference type="Proteomes" id="UP000318720"/>
    </source>
</evidence>
<sequence>MGGLAVTFQPITSSRSYTADRAWLGSLHGTDQTETITLDISKFTKDTHWVASTDPHQPYSRVLSGVPVAKISASGLYGPYDEAAADGRQELAGVTFAEALFAPTATRVPVALLWHGVVKASAVPGGIDLSTVTPSSTGAQIRFV</sequence>
<name>A0AAE8W0V2_9ACTN</name>
<organism evidence="1 2">
    <name type="scientific">Streptomyces ipomoeae</name>
    <dbReference type="NCBI Taxonomy" id="103232"/>
    <lineage>
        <taxon>Bacteria</taxon>
        <taxon>Bacillati</taxon>
        <taxon>Actinomycetota</taxon>
        <taxon>Actinomycetes</taxon>
        <taxon>Kitasatosporales</taxon>
        <taxon>Streptomycetaceae</taxon>
        <taxon>Streptomyces</taxon>
    </lineage>
</organism>
<reference evidence="1 2" key="1">
    <citation type="submission" date="2019-03" db="EMBL/GenBank/DDBJ databases">
        <title>Comparative genomic analyses of the sweetpotato soil rot pathogen, Streptomyces ipomoeae.</title>
        <authorList>
            <person name="Ruschel Soares N."/>
            <person name="Badger J.H."/>
            <person name="Huguet-Tapia J.C."/>
            <person name="Clark C.A."/>
            <person name="Pettis G.S."/>
        </authorList>
    </citation>
    <scope>NUCLEOTIDE SEQUENCE [LARGE SCALE GENOMIC DNA]</scope>
    <source>
        <strain evidence="1 2">88-35</strain>
    </source>
</reference>
<dbReference type="Proteomes" id="UP000318720">
    <property type="component" value="Unassembled WGS sequence"/>
</dbReference>
<dbReference type="EMBL" id="SPAZ01000214">
    <property type="protein sequence ID" value="TQE28255.1"/>
    <property type="molecule type" value="Genomic_DNA"/>
</dbReference>
<dbReference type="AlphaFoldDB" id="A0AAE8W0V2"/>
<comment type="caution">
    <text evidence="1">The sequence shown here is derived from an EMBL/GenBank/DDBJ whole genome shotgun (WGS) entry which is preliminary data.</text>
</comment>